<comment type="caution">
    <text evidence="2">The sequence shown here is derived from an EMBL/GenBank/DDBJ whole genome shotgun (WGS) entry which is preliminary data.</text>
</comment>
<evidence type="ECO:0000313" key="2">
    <source>
        <dbReference type="EMBL" id="MBB3046630.1"/>
    </source>
</evidence>
<name>A0A7W4W382_9GAMM</name>
<dbReference type="Proteomes" id="UP000537130">
    <property type="component" value="Unassembled WGS sequence"/>
</dbReference>
<keyword evidence="1" id="KW-0732">Signal</keyword>
<accession>A0A7W4W382</accession>
<evidence type="ECO:0000313" key="3">
    <source>
        <dbReference type="Proteomes" id="UP000537130"/>
    </source>
</evidence>
<reference evidence="2 3" key="1">
    <citation type="submission" date="2020-08" db="EMBL/GenBank/DDBJ databases">
        <title>Genomic Encyclopedia of Type Strains, Phase III (KMG-III): the genomes of soil and plant-associated and newly described type strains.</title>
        <authorList>
            <person name="Whitman W."/>
        </authorList>
    </citation>
    <scope>NUCLEOTIDE SEQUENCE [LARGE SCALE GENOMIC DNA]</scope>
    <source>
        <strain evidence="2 3">CECT 8654</strain>
    </source>
</reference>
<keyword evidence="3" id="KW-1185">Reference proteome</keyword>
<feature type="chain" id="PRO_5031354901" evidence="1">
    <location>
        <begin position="19"/>
        <end position="49"/>
    </location>
</feature>
<dbReference type="PROSITE" id="PS51257">
    <property type="entry name" value="PROKAR_LIPOPROTEIN"/>
    <property type="match status" value="1"/>
</dbReference>
<feature type="signal peptide" evidence="1">
    <location>
        <begin position="1"/>
        <end position="18"/>
    </location>
</feature>
<sequence>MKKIPLLILMMATFTAVGCSSSRTLSDAEVERERARANEVHREMDRETR</sequence>
<proteinExistence type="predicted"/>
<protein>
    <submittedName>
        <fullName evidence="2">Uncharacterized protein YceK</fullName>
    </submittedName>
</protein>
<gene>
    <name evidence="2" type="ORF">FHR99_000866</name>
</gene>
<dbReference type="RefSeq" id="WP_183409314.1">
    <property type="nucleotide sequence ID" value="NZ_JACHWY010000001.1"/>
</dbReference>
<dbReference type="AlphaFoldDB" id="A0A7W4W382"/>
<organism evidence="2 3">
    <name type="scientific">Litorivivens lipolytica</name>
    <dbReference type="NCBI Taxonomy" id="1524264"/>
    <lineage>
        <taxon>Bacteria</taxon>
        <taxon>Pseudomonadati</taxon>
        <taxon>Pseudomonadota</taxon>
        <taxon>Gammaproteobacteria</taxon>
        <taxon>Litorivivens</taxon>
    </lineage>
</organism>
<evidence type="ECO:0000256" key="1">
    <source>
        <dbReference type="SAM" id="SignalP"/>
    </source>
</evidence>
<dbReference type="EMBL" id="JACHWY010000001">
    <property type="protein sequence ID" value="MBB3046630.1"/>
    <property type="molecule type" value="Genomic_DNA"/>
</dbReference>